<feature type="signal peptide" evidence="1">
    <location>
        <begin position="1"/>
        <end position="27"/>
    </location>
</feature>
<proteinExistence type="predicted"/>
<evidence type="ECO:0000313" key="3">
    <source>
        <dbReference type="Proteomes" id="UP001345963"/>
    </source>
</evidence>
<evidence type="ECO:0000256" key="1">
    <source>
        <dbReference type="SAM" id="SignalP"/>
    </source>
</evidence>
<comment type="caution">
    <text evidence="2">The sequence shown here is derived from an EMBL/GenBank/DDBJ whole genome shotgun (WGS) entry which is preliminary data.</text>
</comment>
<gene>
    <name evidence="2" type="ORF">ATANTOWER_017273</name>
</gene>
<feature type="non-terminal residue" evidence="2">
    <location>
        <position position="1"/>
    </location>
</feature>
<reference evidence="2 3" key="1">
    <citation type="submission" date="2021-07" db="EMBL/GenBank/DDBJ databases">
        <authorList>
            <person name="Palmer J.M."/>
        </authorList>
    </citation>
    <scope>NUCLEOTIDE SEQUENCE [LARGE SCALE GENOMIC DNA]</scope>
    <source>
        <strain evidence="2 3">AT_MEX2019</strain>
        <tissue evidence="2">Muscle</tissue>
    </source>
</reference>
<dbReference type="Proteomes" id="UP001345963">
    <property type="component" value="Unassembled WGS sequence"/>
</dbReference>
<dbReference type="EMBL" id="JAHUTI010092084">
    <property type="protein sequence ID" value="MED6262292.1"/>
    <property type="molecule type" value="Genomic_DNA"/>
</dbReference>
<sequence>VPPWILLVVPVLPDLVLLLSYPFGSQACHHQVLDAQLPTCPPSNELLTFGKHRPSIQELTSPPGLLFLPATWTFRRSRPEFLIHVISLLNKNLKLHLSPESFCMSVKKLAPTYYCHLDLLYLLGSTTDIHLLLFVITAFKLSLKVYCEIRRDKLANQRTHSSFCQCIRVVD</sequence>
<keyword evidence="3" id="KW-1185">Reference proteome</keyword>
<protein>
    <submittedName>
        <fullName evidence="2">Uncharacterized protein</fullName>
    </submittedName>
</protein>
<organism evidence="2 3">
    <name type="scientific">Ataeniobius toweri</name>
    <dbReference type="NCBI Taxonomy" id="208326"/>
    <lineage>
        <taxon>Eukaryota</taxon>
        <taxon>Metazoa</taxon>
        <taxon>Chordata</taxon>
        <taxon>Craniata</taxon>
        <taxon>Vertebrata</taxon>
        <taxon>Euteleostomi</taxon>
        <taxon>Actinopterygii</taxon>
        <taxon>Neopterygii</taxon>
        <taxon>Teleostei</taxon>
        <taxon>Neoteleostei</taxon>
        <taxon>Acanthomorphata</taxon>
        <taxon>Ovalentaria</taxon>
        <taxon>Atherinomorphae</taxon>
        <taxon>Cyprinodontiformes</taxon>
        <taxon>Goodeidae</taxon>
        <taxon>Ataeniobius</taxon>
    </lineage>
</organism>
<feature type="chain" id="PRO_5045687263" evidence="1">
    <location>
        <begin position="28"/>
        <end position="171"/>
    </location>
</feature>
<name>A0ABU7CH63_9TELE</name>
<evidence type="ECO:0000313" key="2">
    <source>
        <dbReference type="EMBL" id="MED6262292.1"/>
    </source>
</evidence>
<keyword evidence="1" id="KW-0732">Signal</keyword>
<accession>A0ABU7CH63</accession>